<dbReference type="EMBL" id="CP054705">
    <property type="protein sequence ID" value="QQK75106.1"/>
    <property type="molecule type" value="Genomic_DNA"/>
</dbReference>
<evidence type="ECO:0000313" key="3">
    <source>
        <dbReference type="Proteomes" id="UP000595823"/>
    </source>
</evidence>
<keyword evidence="3" id="KW-1185">Reference proteome</keyword>
<protein>
    <submittedName>
        <fullName evidence="1">Uncharacterized protein</fullName>
    </submittedName>
</protein>
<dbReference type="Proteomes" id="UP000595823">
    <property type="component" value="Chromosome"/>
</dbReference>
<evidence type="ECO:0000313" key="2">
    <source>
        <dbReference type="EMBL" id="QQK75166.1"/>
    </source>
</evidence>
<dbReference type="KEGG" id="scia:HUG15_05790"/>
<evidence type="ECO:0000313" key="1">
    <source>
        <dbReference type="EMBL" id="QQK75106.1"/>
    </source>
</evidence>
<dbReference type="AlphaFoldDB" id="A0A7T6Z192"/>
<sequence>MKEAIDWALENMNKKGIDSPKQHGFIDLVRRYFNENGIDHEPMNFQDVKRYLPDKYK</sequence>
<dbReference type="EMBL" id="CP054705">
    <property type="protein sequence ID" value="QQK75166.1"/>
    <property type="molecule type" value="Genomic_DNA"/>
</dbReference>
<dbReference type="KEGG" id="scia:HUG15_05460"/>
<name>A0A7T6Z192_9BACI</name>
<organism evidence="1 3">
    <name type="scientific">Salicibibacter cibarius</name>
    <dbReference type="NCBI Taxonomy" id="2743000"/>
    <lineage>
        <taxon>Bacteria</taxon>
        <taxon>Bacillati</taxon>
        <taxon>Bacillota</taxon>
        <taxon>Bacilli</taxon>
        <taxon>Bacillales</taxon>
        <taxon>Bacillaceae</taxon>
        <taxon>Salicibibacter</taxon>
    </lineage>
</organism>
<reference evidence="1 3" key="1">
    <citation type="submission" date="2020-06" db="EMBL/GenBank/DDBJ databases">
        <title>Genomic analysis of Salicibibacter sp. NKC5-3.</title>
        <authorList>
            <person name="Oh Y.J."/>
        </authorList>
    </citation>
    <scope>NUCLEOTIDE SEQUENCE [LARGE SCALE GENOMIC DNA]</scope>
    <source>
        <strain evidence="1 3">NKC5-3</strain>
    </source>
</reference>
<dbReference type="RefSeq" id="WP_200127709.1">
    <property type="nucleotide sequence ID" value="NZ_CP054705.1"/>
</dbReference>
<accession>A0A7T6Z192</accession>
<proteinExistence type="predicted"/>
<gene>
    <name evidence="1" type="ORF">HUG15_05460</name>
    <name evidence="2" type="ORF">HUG15_05790</name>
</gene>